<organism evidence="1 2">
    <name type="scientific">Smallanthus sonchifolius</name>
    <dbReference type="NCBI Taxonomy" id="185202"/>
    <lineage>
        <taxon>Eukaryota</taxon>
        <taxon>Viridiplantae</taxon>
        <taxon>Streptophyta</taxon>
        <taxon>Embryophyta</taxon>
        <taxon>Tracheophyta</taxon>
        <taxon>Spermatophyta</taxon>
        <taxon>Magnoliopsida</taxon>
        <taxon>eudicotyledons</taxon>
        <taxon>Gunneridae</taxon>
        <taxon>Pentapetalae</taxon>
        <taxon>asterids</taxon>
        <taxon>campanulids</taxon>
        <taxon>Asterales</taxon>
        <taxon>Asteraceae</taxon>
        <taxon>Asteroideae</taxon>
        <taxon>Heliantheae alliance</taxon>
        <taxon>Millerieae</taxon>
        <taxon>Smallanthus</taxon>
    </lineage>
</organism>
<gene>
    <name evidence="1" type="ORF">L1987_40311</name>
</gene>
<comment type="caution">
    <text evidence="1">The sequence shown here is derived from an EMBL/GenBank/DDBJ whole genome shotgun (WGS) entry which is preliminary data.</text>
</comment>
<accession>A0ACB9GU43</accession>
<reference evidence="2" key="1">
    <citation type="journal article" date="2022" name="Mol. Ecol. Resour.">
        <title>The genomes of chicory, endive, great burdock and yacon provide insights into Asteraceae palaeo-polyploidization history and plant inulin production.</title>
        <authorList>
            <person name="Fan W."/>
            <person name="Wang S."/>
            <person name="Wang H."/>
            <person name="Wang A."/>
            <person name="Jiang F."/>
            <person name="Liu H."/>
            <person name="Zhao H."/>
            <person name="Xu D."/>
            <person name="Zhang Y."/>
        </authorList>
    </citation>
    <scope>NUCLEOTIDE SEQUENCE [LARGE SCALE GENOMIC DNA]</scope>
    <source>
        <strain evidence="2">cv. Yunnan</strain>
    </source>
</reference>
<protein>
    <submittedName>
        <fullName evidence="1">Uncharacterized protein</fullName>
    </submittedName>
</protein>
<name>A0ACB9GU43_9ASTR</name>
<dbReference type="Proteomes" id="UP001056120">
    <property type="component" value="Linkage Group LG13"/>
</dbReference>
<evidence type="ECO:0000313" key="2">
    <source>
        <dbReference type="Proteomes" id="UP001056120"/>
    </source>
</evidence>
<dbReference type="EMBL" id="CM042030">
    <property type="protein sequence ID" value="KAI3786551.1"/>
    <property type="molecule type" value="Genomic_DNA"/>
</dbReference>
<evidence type="ECO:0000313" key="1">
    <source>
        <dbReference type="EMBL" id="KAI3786551.1"/>
    </source>
</evidence>
<reference evidence="1 2" key="2">
    <citation type="journal article" date="2022" name="Mol. Ecol. Resour.">
        <title>The genomes of chicory, endive, great burdock and yacon provide insights into Asteraceae paleo-polyploidization history and plant inulin production.</title>
        <authorList>
            <person name="Fan W."/>
            <person name="Wang S."/>
            <person name="Wang H."/>
            <person name="Wang A."/>
            <person name="Jiang F."/>
            <person name="Liu H."/>
            <person name="Zhao H."/>
            <person name="Xu D."/>
            <person name="Zhang Y."/>
        </authorList>
    </citation>
    <scope>NUCLEOTIDE SEQUENCE [LARGE SCALE GENOMIC DNA]</scope>
    <source>
        <strain evidence="2">cv. Yunnan</strain>
        <tissue evidence="1">Leaves</tissue>
    </source>
</reference>
<proteinExistence type="predicted"/>
<sequence>MVALTLNKRFNFALYIYRELVMQINPPEGQGFLMYPRFLQLILNHLIPDLLQHPIRLTLTPMSKQIFTDCTKVKQQNVALIPISTPLFGHLINPDYVEPPNDNWFHPEELVQGQFQNQAQQPQQVQALVQAQQQVPIPQQQVPIHQVQVHIPVNEPVQEDVAQGNKQDLGMNMEDFDNEAVNSPIHEAEGNVVDTSFGDTILPDSEATDSDSSRDFSSDHYERLATLPLANAGKRIKSKAKKPRRKSVRNPPSGSVHGKRTLIDESSDSDSDAYPVPKAHKLMSASIAAAHSSQGVDDATFVASLPVTPPTSKHPSPVISPHVPSSSDAGPSKPSDSERITFLESQVLALKTQVDTLVTTDT</sequence>
<keyword evidence="2" id="KW-1185">Reference proteome</keyword>